<dbReference type="RefSeq" id="WP_022012051.1">
    <property type="nucleotide sequence ID" value="NZ_CP192717.1"/>
</dbReference>
<evidence type="ECO:0000313" key="2">
    <source>
        <dbReference type="Proteomes" id="UP001185704"/>
    </source>
</evidence>
<name>A0ABU4A6Q6_9BACE</name>
<accession>A0ABU4A6Q6</accession>
<evidence type="ECO:0000313" key="1">
    <source>
        <dbReference type="EMBL" id="MDV6164078.1"/>
    </source>
</evidence>
<protein>
    <submittedName>
        <fullName evidence="1">Uncharacterized protein</fullName>
    </submittedName>
</protein>
<keyword evidence="2" id="KW-1185">Reference proteome</keyword>
<dbReference type="EMBL" id="JAWLJK010000004">
    <property type="protein sequence ID" value="MDV6164078.1"/>
    <property type="molecule type" value="Genomic_DNA"/>
</dbReference>
<sequence>MLIDVSYFTSGPRHIENASVAEMPSPQSLSVNEVINGYIKAFQPEFLRNVVGVSLSREITDYLELIERESEDILNEVDILKEKEEPQSGYAVLCEKLSEPFADYVFYHILRDANTQSTITGLVRLKCANEYVAPFKKQVSTWNSMVEKNKQFVEWAMSDDCPFTDMKINRNLLIHINTFNL</sequence>
<comment type="caution">
    <text evidence="1">The sequence shown here is derived from an EMBL/GenBank/DDBJ whole genome shotgun (WGS) entry which is preliminary data.</text>
</comment>
<reference evidence="1" key="1">
    <citation type="submission" date="2023-09" db="EMBL/GenBank/DDBJ databases">
        <title>Upregulation of the cfiA carbapenemase gene in a Bacteroides hominis strain by the novel integrative and conjugative element Tn7563.</title>
        <authorList>
            <person name="Stubhaug T."/>
            <person name="Zecic N."/>
            <person name="Skaare D."/>
        </authorList>
    </citation>
    <scope>NUCLEOTIDE SEQUENCE [LARGE SCALE GENOMIC DNA]</scope>
    <source>
        <strain evidence="1">Tbg-245</strain>
    </source>
</reference>
<dbReference type="Proteomes" id="UP001185704">
    <property type="component" value="Unassembled WGS sequence"/>
</dbReference>
<organism evidence="1 2">
    <name type="scientific">Bacteroides hominis</name>
    <dbReference type="NCBI Taxonomy" id="2763023"/>
    <lineage>
        <taxon>Bacteria</taxon>
        <taxon>Pseudomonadati</taxon>
        <taxon>Bacteroidota</taxon>
        <taxon>Bacteroidia</taxon>
        <taxon>Bacteroidales</taxon>
        <taxon>Bacteroidaceae</taxon>
        <taxon>Bacteroides</taxon>
    </lineage>
</organism>
<gene>
    <name evidence="1" type="ORF">R3O81_08395</name>
</gene>
<proteinExistence type="predicted"/>